<name>A0ABQ4QTN6_9HYPH</name>
<proteinExistence type="predicted"/>
<comment type="caution">
    <text evidence="1">The sequence shown here is derived from an EMBL/GenBank/DDBJ whole genome shotgun (WGS) entry which is preliminary data.</text>
</comment>
<organism evidence="1 2">
    <name type="scientific">Methylobacterium crusticola</name>
    <dbReference type="NCBI Taxonomy" id="1697972"/>
    <lineage>
        <taxon>Bacteria</taxon>
        <taxon>Pseudomonadati</taxon>
        <taxon>Pseudomonadota</taxon>
        <taxon>Alphaproteobacteria</taxon>
        <taxon>Hyphomicrobiales</taxon>
        <taxon>Methylobacteriaceae</taxon>
        <taxon>Methylobacterium</taxon>
    </lineage>
</organism>
<evidence type="ECO:0000313" key="2">
    <source>
        <dbReference type="Proteomes" id="UP001055167"/>
    </source>
</evidence>
<keyword evidence="2" id="KW-1185">Reference proteome</keyword>
<gene>
    <name evidence="1" type="ORF">OPKNFCMD_0660</name>
</gene>
<dbReference type="PROSITE" id="PS51257">
    <property type="entry name" value="PROKAR_LIPOPROTEIN"/>
    <property type="match status" value="1"/>
</dbReference>
<reference evidence="1" key="2">
    <citation type="submission" date="2021-08" db="EMBL/GenBank/DDBJ databases">
        <authorList>
            <person name="Tani A."/>
            <person name="Ola A."/>
            <person name="Ogura Y."/>
            <person name="Katsura K."/>
            <person name="Hayashi T."/>
        </authorList>
    </citation>
    <scope>NUCLEOTIDE SEQUENCE</scope>
    <source>
        <strain evidence="1">KCTC 52305</strain>
    </source>
</reference>
<evidence type="ECO:0000313" key="1">
    <source>
        <dbReference type="EMBL" id="GJD47947.1"/>
    </source>
</evidence>
<dbReference type="RefSeq" id="WP_128564240.1">
    <property type="nucleotide sequence ID" value="NZ_BPQH01000002.1"/>
</dbReference>
<evidence type="ECO:0008006" key="3">
    <source>
        <dbReference type="Google" id="ProtNLM"/>
    </source>
</evidence>
<dbReference type="Proteomes" id="UP001055167">
    <property type="component" value="Unassembled WGS sequence"/>
</dbReference>
<protein>
    <recommendedName>
        <fullName evidence="3">Lipoprotein</fullName>
    </recommendedName>
</protein>
<reference evidence="1" key="1">
    <citation type="journal article" date="2021" name="Front. Microbiol.">
        <title>Comprehensive Comparative Genomics and Phenotyping of Methylobacterium Species.</title>
        <authorList>
            <person name="Alessa O."/>
            <person name="Ogura Y."/>
            <person name="Fujitani Y."/>
            <person name="Takami H."/>
            <person name="Hayashi T."/>
            <person name="Sahin N."/>
            <person name="Tani A."/>
        </authorList>
    </citation>
    <scope>NUCLEOTIDE SEQUENCE</scope>
    <source>
        <strain evidence="1">KCTC 52305</strain>
    </source>
</reference>
<accession>A0ABQ4QTN6</accession>
<dbReference type="EMBL" id="BPQH01000002">
    <property type="protein sequence ID" value="GJD47947.1"/>
    <property type="molecule type" value="Genomic_DNA"/>
</dbReference>
<sequence>MRTGLWGLALVGVAAAGCTEFSYLSKTYVGLPAQVVTIGCNDPYEVFDQRQQRKVLIVSNGLREVAGCGLDGRDPALTRRRRFSEAAETYLRETARETCTIIGETVFTDLQTEFVYRCAEPVEKPGTKVPRLPGRY</sequence>